<gene>
    <name evidence="6" type="ORF">PILCRDRAFT_814144</name>
</gene>
<keyword evidence="2" id="KW-0294">Fucose metabolism</keyword>
<dbReference type="STRING" id="765440.A0A0C3FV09"/>
<dbReference type="Gene3D" id="3.40.50.11350">
    <property type="match status" value="1"/>
</dbReference>
<dbReference type="GO" id="GO:0016740">
    <property type="term" value="F:transferase activity"/>
    <property type="evidence" value="ECO:0007669"/>
    <property type="project" value="UniProtKB-KW"/>
</dbReference>
<name>A0A0C3FV09_PILCF</name>
<evidence type="ECO:0000256" key="3">
    <source>
        <dbReference type="ARBA" id="ARBA00023277"/>
    </source>
</evidence>
<keyword evidence="5" id="KW-0472">Membrane</keyword>
<dbReference type="AlphaFoldDB" id="A0A0C3FV09"/>
<evidence type="ECO:0000313" key="7">
    <source>
        <dbReference type="Proteomes" id="UP000054166"/>
    </source>
</evidence>
<feature type="transmembrane region" description="Helical" evidence="5">
    <location>
        <begin position="44"/>
        <end position="61"/>
    </location>
</feature>
<dbReference type="InterPro" id="IPR019378">
    <property type="entry name" value="GDP-Fuc_O-FucTrfase"/>
</dbReference>
<protein>
    <submittedName>
        <fullName evidence="6">Uncharacterized protein</fullName>
    </submittedName>
</protein>
<dbReference type="InParanoid" id="A0A0C3FV09"/>
<proteinExistence type="predicted"/>
<dbReference type="EMBL" id="KN832977">
    <property type="protein sequence ID" value="KIM88240.1"/>
    <property type="molecule type" value="Genomic_DNA"/>
</dbReference>
<dbReference type="CDD" id="cd11296">
    <property type="entry name" value="O-FucT_like"/>
    <property type="match status" value="1"/>
</dbReference>
<reference evidence="6 7" key="1">
    <citation type="submission" date="2014-04" db="EMBL/GenBank/DDBJ databases">
        <authorList>
            <consortium name="DOE Joint Genome Institute"/>
            <person name="Kuo A."/>
            <person name="Tarkka M."/>
            <person name="Buscot F."/>
            <person name="Kohler A."/>
            <person name="Nagy L.G."/>
            <person name="Floudas D."/>
            <person name="Copeland A."/>
            <person name="Barry K.W."/>
            <person name="Cichocki N."/>
            <person name="Veneault-Fourrey C."/>
            <person name="LaButti K."/>
            <person name="Lindquist E.A."/>
            <person name="Lipzen A."/>
            <person name="Lundell T."/>
            <person name="Morin E."/>
            <person name="Murat C."/>
            <person name="Sun H."/>
            <person name="Tunlid A."/>
            <person name="Henrissat B."/>
            <person name="Grigoriev I.V."/>
            <person name="Hibbett D.S."/>
            <person name="Martin F."/>
            <person name="Nordberg H.P."/>
            <person name="Cantor M.N."/>
            <person name="Hua S.X."/>
        </authorList>
    </citation>
    <scope>NUCLEOTIDE SEQUENCE [LARGE SCALE GENOMIC DNA]</scope>
    <source>
        <strain evidence="6 7">F 1598</strain>
    </source>
</reference>
<keyword evidence="1" id="KW-0808">Transferase</keyword>
<evidence type="ECO:0000256" key="4">
    <source>
        <dbReference type="SAM" id="MobiDB-lite"/>
    </source>
</evidence>
<feature type="compositionally biased region" description="Basic and acidic residues" evidence="4">
    <location>
        <begin position="1"/>
        <end position="15"/>
    </location>
</feature>
<keyword evidence="7" id="KW-1185">Reference proteome</keyword>
<evidence type="ECO:0000256" key="5">
    <source>
        <dbReference type="SAM" id="Phobius"/>
    </source>
</evidence>
<dbReference type="Pfam" id="PF10250">
    <property type="entry name" value="O-FucT"/>
    <property type="match status" value="1"/>
</dbReference>
<evidence type="ECO:0000256" key="1">
    <source>
        <dbReference type="ARBA" id="ARBA00022679"/>
    </source>
</evidence>
<accession>A0A0C3FV09</accession>
<keyword evidence="3" id="KW-0119">Carbohydrate metabolism</keyword>
<dbReference type="OrthoDB" id="2559662at2759"/>
<evidence type="ECO:0000313" key="6">
    <source>
        <dbReference type="EMBL" id="KIM88240.1"/>
    </source>
</evidence>
<keyword evidence="5" id="KW-1133">Transmembrane helix</keyword>
<feature type="region of interest" description="Disordered" evidence="4">
    <location>
        <begin position="1"/>
        <end position="28"/>
    </location>
</feature>
<dbReference type="Proteomes" id="UP000054166">
    <property type="component" value="Unassembled WGS sequence"/>
</dbReference>
<keyword evidence="5" id="KW-0812">Transmembrane</keyword>
<dbReference type="HOGENOM" id="CLU_014826_0_0_1"/>
<dbReference type="GO" id="GO:0006004">
    <property type="term" value="P:fucose metabolic process"/>
    <property type="evidence" value="ECO:0007669"/>
    <property type="project" value="UniProtKB-KW"/>
</dbReference>
<organism evidence="6 7">
    <name type="scientific">Piloderma croceum (strain F 1598)</name>
    <dbReference type="NCBI Taxonomy" id="765440"/>
    <lineage>
        <taxon>Eukaryota</taxon>
        <taxon>Fungi</taxon>
        <taxon>Dikarya</taxon>
        <taxon>Basidiomycota</taxon>
        <taxon>Agaricomycotina</taxon>
        <taxon>Agaricomycetes</taxon>
        <taxon>Agaricomycetidae</taxon>
        <taxon>Atheliales</taxon>
        <taxon>Atheliaceae</taxon>
        <taxon>Piloderma</taxon>
    </lineage>
</organism>
<sequence>MALRIFDRPKSRDSRPGSPILPTKNQSPLCSTGSVGFPKRYTRMGVLAMIALSAFLFFYGFEKTETIINNMRHPPLYERYHEYEDNLPQHNPDLPYPEGRDAKFFWASNHVTHSGWGNAMQELLVNAHLAYVTKRSFVFDNFTWERGTSEYSDYYGKLIPARVPLSSMISGPLIGGPFEAGDDAPRAVSRKYYEKMCPKSKRVVIDSEEVNDETIRYSKTIGAAYMFDRWVEKLNSIEDQCVEILQDSYQLFEIWVFGSRRILDIWPRLSQSPLLKNFRWSPLIRSAFKANLHLFRPFSWFSYLFSKAEEIAIPPDESDAPYPGLLVLHIRRGDFKEHCTHLANWSADWNGFNSFPEFIDKFSPPPGGGWGVTTPENTALYLKHCYPTIEQIVEKVADVKKTSEGLKNVYIMTNGGTLWVGELRKALKKAHGWNQIASSSDLRLNREQKYVAQTVDMMIGQRAQVFIGNGFSSLTSNIIMLRMAKGAMPETNRFW</sequence>
<reference evidence="7" key="2">
    <citation type="submission" date="2015-01" db="EMBL/GenBank/DDBJ databases">
        <title>Evolutionary Origins and Diversification of the Mycorrhizal Mutualists.</title>
        <authorList>
            <consortium name="DOE Joint Genome Institute"/>
            <consortium name="Mycorrhizal Genomics Consortium"/>
            <person name="Kohler A."/>
            <person name="Kuo A."/>
            <person name="Nagy L.G."/>
            <person name="Floudas D."/>
            <person name="Copeland A."/>
            <person name="Barry K.W."/>
            <person name="Cichocki N."/>
            <person name="Veneault-Fourrey C."/>
            <person name="LaButti K."/>
            <person name="Lindquist E.A."/>
            <person name="Lipzen A."/>
            <person name="Lundell T."/>
            <person name="Morin E."/>
            <person name="Murat C."/>
            <person name="Riley R."/>
            <person name="Ohm R."/>
            <person name="Sun H."/>
            <person name="Tunlid A."/>
            <person name="Henrissat B."/>
            <person name="Grigoriev I.V."/>
            <person name="Hibbett D.S."/>
            <person name="Martin F."/>
        </authorList>
    </citation>
    <scope>NUCLEOTIDE SEQUENCE [LARGE SCALE GENOMIC DNA]</scope>
    <source>
        <strain evidence="7">F 1598</strain>
    </source>
</reference>
<evidence type="ECO:0000256" key="2">
    <source>
        <dbReference type="ARBA" id="ARBA00023253"/>
    </source>
</evidence>